<reference evidence="2" key="1">
    <citation type="submission" date="2018-05" db="EMBL/GenBank/DDBJ databases">
        <authorList>
            <person name="Lanie J.A."/>
            <person name="Ng W.-L."/>
            <person name="Kazmierczak K.M."/>
            <person name="Andrzejewski T.M."/>
            <person name="Davidsen T.M."/>
            <person name="Wayne K.J."/>
            <person name="Tettelin H."/>
            <person name="Glass J.I."/>
            <person name="Rusch D."/>
            <person name="Podicherti R."/>
            <person name="Tsui H.-C.T."/>
            <person name="Winkler M.E."/>
        </authorList>
    </citation>
    <scope>NUCLEOTIDE SEQUENCE</scope>
</reference>
<accession>A0A382UT08</accession>
<dbReference type="AlphaFoldDB" id="A0A382UT08"/>
<evidence type="ECO:0000313" key="2">
    <source>
        <dbReference type="EMBL" id="SVD37277.1"/>
    </source>
</evidence>
<dbReference type="Gene3D" id="3.90.550.10">
    <property type="entry name" value="Spore Coat Polysaccharide Biosynthesis Protein SpsA, Chain A"/>
    <property type="match status" value="1"/>
</dbReference>
<proteinExistence type="predicted"/>
<dbReference type="SUPFAM" id="SSF53448">
    <property type="entry name" value="Nucleotide-diphospho-sugar transferases"/>
    <property type="match status" value="1"/>
</dbReference>
<name>A0A382UT08_9ZZZZ</name>
<organism evidence="2">
    <name type="scientific">marine metagenome</name>
    <dbReference type="NCBI Taxonomy" id="408172"/>
    <lineage>
        <taxon>unclassified sequences</taxon>
        <taxon>metagenomes</taxon>
        <taxon>ecological metagenomes</taxon>
    </lineage>
</organism>
<dbReference type="InterPro" id="IPR029044">
    <property type="entry name" value="Nucleotide-diphossugar_trans"/>
</dbReference>
<dbReference type="EMBL" id="UINC01146508">
    <property type="protein sequence ID" value="SVD37277.1"/>
    <property type="molecule type" value="Genomic_DNA"/>
</dbReference>
<feature type="non-terminal residue" evidence="2">
    <location>
        <position position="198"/>
    </location>
</feature>
<dbReference type="InterPro" id="IPR001173">
    <property type="entry name" value="Glyco_trans_2-like"/>
</dbReference>
<sequence length="198" mass="22620">MKTPVETLDDASIKLPLSVVIIAKNAERHVSRCLGSVKDIASEIIVVHNDCTDDTVKIAEEFGAKTVEQEWLGFRDQKNVALDHATQPWILSLDSDEELSSDLSQSIVQFIEKDDPLFNGAYFPRKVWFMGRWITHGTWYPDYSLRLLRQGRGRWTGEVIHEKLEVDGAVKKLNADLLHFPFQDMKDQLTKMVGYSDL</sequence>
<gene>
    <name evidence="2" type="ORF">METZ01_LOCUS390131</name>
</gene>
<dbReference type="CDD" id="cd02511">
    <property type="entry name" value="Beta4Glucosyltransferase"/>
    <property type="match status" value="1"/>
</dbReference>
<dbReference type="PANTHER" id="PTHR43630:SF2">
    <property type="entry name" value="GLYCOSYLTRANSFERASE"/>
    <property type="match status" value="1"/>
</dbReference>
<feature type="domain" description="Glycosyltransferase 2-like" evidence="1">
    <location>
        <begin position="18"/>
        <end position="137"/>
    </location>
</feature>
<dbReference type="Pfam" id="PF00535">
    <property type="entry name" value="Glycos_transf_2"/>
    <property type="match status" value="1"/>
</dbReference>
<dbReference type="PANTHER" id="PTHR43630">
    <property type="entry name" value="POLY-BETA-1,6-N-ACETYL-D-GLUCOSAMINE SYNTHASE"/>
    <property type="match status" value="1"/>
</dbReference>
<protein>
    <recommendedName>
        <fullName evidence="1">Glycosyltransferase 2-like domain-containing protein</fullName>
    </recommendedName>
</protein>
<evidence type="ECO:0000259" key="1">
    <source>
        <dbReference type="Pfam" id="PF00535"/>
    </source>
</evidence>